<sequence length="177" mass="18958">MAEAREAPAPSASSVFMETTSPTPSPTSVAHEQAVTVDEILALSEPSRGALRRGIGQVLACTEAEQGIRTIRQVTGERKEQLERAEDLTLDALDGGDELKLTLMNALSASHRADKSYLKWAKRFEAGGCQGRTVGDPLYDAGNAASVTASRAKAEFVTLWNSVARREGLPTRSSDEI</sequence>
<comment type="caution">
    <text evidence="2">The sequence shown here is derived from an EMBL/GenBank/DDBJ whole genome shotgun (WGS) entry which is preliminary data.</text>
</comment>
<protein>
    <submittedName>
        <fullName evidence="2">Uncharacterized protein</fullName>
    </submittedName>
</protein>
<accession>A0ABW3DJ64</accession>
<keyword evidence="3" id="KW-1185">Reference proteome</keyword>
<evidence type="ECO:0000313" key="3">
    <source>
        <dbReference type="Proteomes" id="UP001597024"/>
    </source>
</evidence>
<dbReference type="EMBL" id="JBHTHX010000002">
    <property type="protein sequence ID" value="MFD0883014.1"/>
    <property type="molecule type" value="Genomic_DNA"/>
</dbReference>
<reference evidence="3" key="1">
    <citation type="journal article" date="2019" name="Int. J. Syst. Evol. Microbiol.">
        <title>The Global Catalogue of Microorganisms (GCM) 10K type strain sequencing project: providing services to taxonomists for standard genome sequencing and annotation.</title>
        <authorList>
            <consortium name="The Broad Institute Genomics Platform"/>
            <consortium name="The Broad Institute Genome Sequencing Center for Infectious Disease"/>
            <person name="Wu L."/>
            <person name="Ma J."/>
        </authorList>
    </citation>
    <scope>NUCLEOTIDE SEQUENCE [LARGE SCALE GENOMIC DNA]</scope>
    <source>
        <strain evidence="3">CCUG 62974</strain>
    </source>
</reference>
<feature type="region of interest" description="Disordered" evidence="1">
    <location>
        <begin position="1"/>
        <end position="31"/>
    </location>
</feature>
<evidence type="ECO:0000313" key="2">
    <source>
        <dbReference type="EMBL" id="MFD0883014.1"/>
    </source>
</evidence>
<proteinExistence type="predicted"/>
<gene>
    <name evidence="2" type="ORF">ACFQ08_00320</name>
</gene>
<dbReference type="Proteomes" id="UP001597024">
    <property type="component" value="Unassembled WGS sequence"/>
</dbReference>
<evidence type="ECO:0000256" key="1">
    <source>
        <dbReference type="SAM" id="MobiDB-lite"/>
    </source>
</evidence>
<feature type="compositionally biased region" description="Low complexity" evidence="1">
    <location>
        <begin position="7"/>
        <end position="28"/>
    </location>
</feature>
<organism evidence="2 3">
    <name type="scientific">Streptosporangium algeriense</name>
    <dbReference type="NCBI Taxonomy" id="1682748"/>
    <lineage>
        <taxon>Bacteria</taxon>
        <taxon>Bacillati</taxon>
        <taxon>Actinomycetota</taxon>
        <taxon>Actinomycetes</taxon>
        <taxon>Streptosporangiales</taxon>
        <taxon>Streptosporangiaceae</taxon>
        <taxon>Streptosporangium</taxon>
    </lineage>
</organism>
<name>A0ABW3DJ64_9ACTN</name>